<dbReference type="EMBL" id="QGNW01000294">
    <property type="protein sequence ID" value="RVW78522.1"/>
    <property type="molecule type" value="Genomic_DNA"/>
</dbReference>
<sequence length="136" mass="15285">MLIEDTCHDYYFTNLTPVSKLKASPHGMHLMSLDSIIGEDFSFTSKVCLEWVDYRLKISPSDALELNPAVEIEMIEVGPSLGRRREGKGKRLSGGWNILAEKLREVGVAPFGGLKDPISLDVLKRKRSLIQGHMRM</sequence>
<gene>
    <name evidence="1" type="ORF">CK203_049791</name>
</gene>
<evidence type="ECO:0000313" key="2">
    <source>
        <dbReference type="Proteomes" id="UP000288805"/>
    </source>
</evidence>
<organism evidence="1 2">
    <name type="scientific">Vitis vinifera</name>
    <name type="common">Grape</name>
    <dbReference type="NCBI Taxonomy" id="29760"/>
    <lineage>
        <taxon>Eukaryota</taxon>
        <taxon>Viridiplantae</taxon>
        <taxon>Streptophyta</taxon>
        <taxon>Embryophyta</taxon>
        <taxon>Tracheophyta</taxon>
        <taxon>Spermatophyta</taxon>
        <taxon>Magnoliopsida</taxon>
        <taxon>eudicotyledons</taxon>
        <taxon>Gunneridae</taxon>
        <taxon>Pentapetalae</taxon>
        <taxon>rosids</taxon>
        <taxon>Vitales</taxon>
        <taxon>Vitaceae</taxon>
        <taxon>Viteae</taxon>
        <taxon>Vitis</taxon>
    </lineage>
</organism>
<reference evidence="1 2" key="1">
    <citation type="journal article" date="2018" name="PLoS Genet.">
        <title>Population sequencing reveals clonal diversity and ancestral inbreeding in the grapevine cultivar Chardonnay.</title>
        <authorList>
            <person name="Roach M.J."/>
            <person name="Johnson D.L."/>
            <person name="Bohlmann J."/>
            <person name="van Vuuren H.J."/>
            <person name="Jones S.J."/>
            <person name="Pretorius I.S."/>
            <person name="Schmidt S.A."/>
            <person name="Borneman A.R."/>
        </authorList>
    </citation>
    <scope>NUCLEOTIDE SEQUENCE [LARGE SCALE GENOMIC DNA]</scope>
    <source>
        <strain evidence="2">cv. Chardonnay</strain>
        <tissue evidence="1">Leaf</tissue>
    </source>
</reference>
<protein>
    <submittedName>
        <fullName evidence="1">Uncharacterized protein</fullName>
    </submittedName>
</protein>
<dbReference type="Proteomes" id="UP000288805">
    <property type="component" value="Unassembled WGS sequence"/>
</dbReference>
<accession>A0A438H238</accession>
<dbReference type="AlphaFoldDB" id="A0A438H238"/>
<evidence type="ECO:0000313" key="1">
    <source>
        <dbReference type="EMBL" id="RVW78522.1"/>
    </source>
</evidence>
<comment type="caution">
    <text evidence="1">The sequence shown here is derived from an EMBL/GenBank/DDBJ whole genome shotgun (WGS) entry which is preliminary data.</text>
</comment>
<proteinExistence type="predicted"/>
<name>A0A438H238_VITVI</name>